<keyword evidence="4" id="KW-1185">Reference proteome</keyword>
<feature type="domain" description="GGDEF" evidence="2">
    <location>
        <begin position="89"/>
        <end position="219"/>
    </location>
</feature>
<dbReference type="EMBL" id="JACHVS010000001">
    <property type="protein sequence ID" value="MBB2994104.1"/>
    <property type="molecule type" value="Genomic_DNA"/>
</dbReference>
<reference evidence="3 4" key="1">
    <citation type="submission" date="2020-08" db="EMBL/GenBank/DDBJ databases">
        <title>Sequencing the genomes of 1000 actinobacteria strains.</title>
        <authorList>
            <person name="Klenk H.-P."/>
        </authorList>
    </citation>
    <scope>NUCLEOTIDE SEQUENCE [LARGE SCALE GENOMIC DNA]</scope>
    <source>
        <strain evidence="3 4">DSM 22826</strain>
    </source>
</reference>
<protein>
    <submittedName>
        <fullName evidence="3">Diguanylate cyclase (GGDEF)-like protein</fullName>
    </submittedName>
</protein>
<dbReference type="InterPro" id="IPR052155">
    <property type="entry name" value="Biofilm_reg_signaling"/>
</dbReference>
<dbReference type="InterPro" id="IPR043128">
    <property type="entry name" value="Rev_trsase/Diguanyl_cyclase"/>
</dbReference>
<proteinExistence type="predicted"/>
<dbReference type="Pfam" id="PF00990">
    <property type="entry name" value="GGDEF"/>
    <property type="match status" value="1"/>
</dbReference>
<dbReference type="SMART" id="SM00267">
    <property type="entry name" value="GGDEF"/>
    <property type="match status" value="1"/>
</dbReference>
<sequence>MDFELLLRPSPQRDEIDAIIVGINAMAGELESVYQDLDDRVAQRTHQLEQARRQMETLAYSDPLTGLSNRSALMRAIEECLEEFRAGAAAPSLLFLDLDAFKIVNDTHGHAIGDKVLCQLAERLRIDVREGDLIARLGGDEFAILLRSQETGAHALGLRILESINQEMMVDGISLMPGASVGIAVALADHDAERLMLEADTAMYVAKHSSACKVHEFEPYMLLERQEKAALVNDLRVALSLGEMMPVYQGLFRLEDQEIVGAEVLVRWQRPGHGLLSPAAFLVAAEEAGMMGAITEYILDEALRELSEWRERGLVGPEFKVHVNVNSRELHLLGFPDMVRTALLRYGLPTSVLALEITEDKLMSADHLHQYTLKAFRAMGVEVHIDDFGTGYSSIGYLRELAVAGVKIDKKLVDDVATDPQQADLVRAVYSLVSACGLDCVVEGIETPEQAQMLKDIGFKYAQGYLFGKPMSAADFTAGFQSQTMSEE</sequence>
<gene>
    <name evidence="3" type="ORF">E9229_000295</name>
</gene>
<evidence type="ECO:0000313" key="4">
    <source>
        <dbReference type="Proteomes" id="UP000523000"/>
    </source>
</evidence>
<dbReference type="PANTHER" id="PTHR44757:SF2">
    <property type="entry name" value="BIOFILM ARCHITECTURE MAINTENANCE PROTEIN MBAA"/>
    <property type="match status" value="1"/>
</dbReference>
<dbReference type="SUPFAM" id="SSF55073">
    <property type="entry name" value="Nucleotide cyclase"/>
    <property type="match status" value="1"/>
</dbReference>
<dbReference type="SUPFAM" id="SSF141868">
    <property type="entry name" value="EAL domain-like"/>
    <property type="match status" value="1"/>
</dbReference>
<dbReference type="Pfam" id="PF00563">
    <property type="entry name" value="EAL"/>
    <property type="match status" value="1"/>
</dbReference>
<dbReference type="Gene3D" id="3.20.20.450">
    <property type="entry name" value="EAL domain"/>
    <property type="match status" value="1"/>
</dbReference>
<evidence type="ECO:0000259" key="2">
    <source>
        <dbReference type="PROSITE" id="PS50887"/>
    </source>
</evidence>
<comment type="caution">
    <text evidence="3">The sequence shown here is derived from an EMBL/GenBank/DDBJ whole genome shotgun (WGS) entry which is preliminary data.</text>
</comment>
<dbReference type="Proteomes" id="UP000523000">
    <property type="component" value="Unassembled WGS sequence"/>
</dbReference>
<evidence type="ECO:0000259" key="1">
    <source>
        <dbReference type="PROSITE" id="PS50883"/>
    </source>
</evidence>
<dbReference type="InterPro" id="IPR035919">
    <property type="entry name" value="EAL_sf"/>
</dbReference>
<dbReference type="Gene3D" id="3.30.70.270">
    <property type="match status" value="1"/>
</dbReference>
<dbReference type="AlphaFoldDB" id="A0A839QH88"/>
<dbReference type="RefSeq" id="WP_183509479.1">
    <property type="nucleotide sequence ID" value="NZ_BAABGK010000112.1"/>
</dbReference>
<dbReference type="InterPro" id="IPR001633">
    <property type="entry name" value="EAL_dom"/>
</dbReference>
<dbReference type="PANTHER" id="PTHR44757">
    <property type="entry name" value="DIGUANYLATE CYCLASE DGCP"/>
    <property type="match status" value="1"/>
</dbReference>
<dbReference type="PROSITE" id="PS50883">
    <property type="entry name" value="EAL"/>
    <property type="match status" value="1"/>
</dbReference>
<dbReference type="SMART" id="SM00052">
    <property type="entry name" value="EAL"/>
    <property type="match status" value="1"/>
</dbReference>
<organism evidence="3 4">
    <name type="scientific">Paeniglutamicibacter cryotolerans</name>
    <dbReference type="NCBI Taxonomy" id="670079"/>
    <lineage>
        <taxon>Bacteria</taxon>
        <taxon>Bacillati</taxon>
        <taxon>Actinomycetota</taxon>
        <taxon>Actinomycetes</taxon>
        <taxon>Micrococcales</taxon>
        <taxon>Micrococcaceae</taxon>
        <taxon>Paeniglutamicibacter</taxon>
    </lineage>
</organism>
<name>A0A839QH88_9MICC</name>
<accession>A0A839QH88</accession>
<feature type="domain" description="EAL" evidence="1">
    <location>
        <begin position="228"/>
        <end position="484"/>
    </location>
</feature>
<dbReference type="NCBIfam" id="TIGR00254">
    <property type="entry name" value="GGDEF"/>
    <property type="match status" value="1"/>
</dbReference>
<dbReference type="CDD" id="cd01949">
    <property type="entry name" value="GGDEF"/>
    <property type="match status" value="1"/>
</dbReference>
<dbReference type="PROSITE" id="PS50887">
    <property type="entry name" value="GGDEF"/>
    <property type="match status" value="1"/>
</dbReference>
<evidence type="ECO:0000313" key="3">
    <source>
        <dbReference type="EMBL" id="MBB2994104.1"/>
    </source>
</evidence>
<dbReference type="InterPro" id="IPR029787">
    <property type="entry name" value="Nucleotide_cyclase"/>
</dbReference>
<dbReference type="InterPro" id="IPR000160">
    <property type="entry name" value="GGDEF_dom"/>
</dbReference>
<dbReference type="CDD" id="cd01948">
    <property type="entry name" value="EAL"/>
    <property type="match status" value="1"/>
</dbReference>